<evidence type="ECO:0000313" key="4">
    <source>
        <dbReference type="Proteomes" id="UP000295724"/>
    </source>
</evidence>
<dbReference type="EMBL" id="SNZB01000003">
    <property type="protein sequence ID" value="TDR20484.1"/>
    <property type="molecule type" value="Genomic_DNA"/>
</dbReference>
<accession>A0A4R6XR68</accession>
<keyword evidence="2" id="KW-1133">Transmembrane helix</keyword>
<comment type="caution">
    <text evidence="3">The sequence shown here is derived from an EMBL/GenBank/DDBJ whole genome shotgun (WGS) entry which is preliminary data.</text>
</comment>
<evidence type="ECO:0000256" key="2">
    <source>
        <dbReference type="SAM" id="Phobius"/>
    </source>
</evidence>
<keyword evidence="4" id="KW-1185">Reference proteome</keyword>
<proteinExistence type="predicted"/>
<dbReference type="RefSeq" id="WP_099018327.1">
    <property type="nucleotide sequence ID" value="NZ_NIHB01000001.1"/>
</dbReference>
<sequence>MTNDMNKCDDIRSQLFELNPTDSLTESMKKHLDQCAACSSVHQDLMAINQGVQLMPEHDVSDAVFDQTLQAIQAEKTPSHFRPKGINPQWASGLAASFVLVAVAGLIYNGSISEFQADFNQVPATSEVGADTKTRYNQTNKEAVSVNKPAAEEDRKRDANKAETARQAGGFTAAEPEMNETKPVSAERVVNVPLEQSIPAKPKAVSAGVLAEVLADHTARNDGLVTVEDRFEFADDEQDRRQSVGKAAVTGSRLKRSEPLPVIESAHDADKTLDQLLPHVQQVVPEAAVDYDQGAVELKKQQDPVAQFKNAELMASKAEKGDLKPSAVSTPRRGTHKDGLLANMEEGEAFASDDSMAGALGSGAPTDQSVAMKYLADLQNTAHLKFKSATGYWANSYLPGDPNMRWIQAQLKQDHGLNLPLIQQNVQPFDYPTHAALALYLNSDHQSLNESGPTRMRLQVGVQAGQQKGGHRSALNLAVVLDLGLPQKSSMYKQESMALLQALLKAKQPTDQISVYVSGGGQLIAADDFRHGPIQVALDQLFSQPQTNESDLLQTLATAHAWLKSQDDPNAVLGSSAVLLVSANQAFAQTTDLASIETRVQQNAIDGITLSTVSLAGIEHRLPLQRLALLGQGHSRVLAGAQDAQRLIDQELLVSSRAVARALRLQIKLAEGVQLIDVLDSYALSEAQAQKVRDAEQSLDQRMAKNLGIAADRGKDDDGIQIVIPSYFAGDTHVILLDVLVNRPGPVAEVSAKYKDLIYLRNATSQKSLHLSTGQNQLGPLELNVMKNVLAQHLSHTVKQASQAIRRGDQTTAVMKLQHILELYQGMRQHIPAWKSDAEMQQDESIIQQYLHLLNSQSSINPKQYQLIADSMRFMSWRKLISHSP</sequence>
<feature type="region of interest" description="Disordered" evidence="1">
    <location>
        <begin position="317"/>
        <end position="338"/>
    </location>
</feature>
<keyword evidence="2" id="KW-0812">Transmembrane</keyword>
<feature type="transmembrane region" description="Helical" evidence="2">
    <location>
        <begin position="90"/>
        <end position="108"/>
    </location>
</feature>
<feature type="compositionally biased region" description="Basic and acidic residues" evidence="1">
    <location>
        <begin position="150"/>
        <end position="164"/>
    </location>
</feature>
<evidence type="ECO:0000256" key="1">
    <source>
        <dbReference type="SAM" id="MobiDB-lite"/>
    </source>
</evidence>
<dbReference type="AlphaFoldDB" id="A0A4R6XR68"/>
<name>A0A4R6XR68_9GAMM</name>
<dbReference type="OrthoDB" id="9782842at2"/>
<feature type="region of interest" description="Disordered" evidence="1">
    <location>
        <begin position="140"/>
        <end position="184"/>
    </location>
</feature>
<dbReference type="Proteomes" id="UP000295724">
    <property type="component" value="Unassembled WGS sequence"/>
</dbReference>
<reference evidence="3 4" key="1">
    <citation type="submission" date="2019-03" db="EMBL/GenBank/DDBJ databases">
        <title>Genomic Encyclopedia of Type Strains, Phase IV (KMG-IV): sequencing the most valuable type-strain genomes for metagenomic binning, comparative biology and taxonomic classification.</title>
        <authorList>
            <person name="Goeker M."/>
        </authorList>
    </citation>
    <scope>NUCLEOTIDE SEQUENCE [LARGE SCALE GENOMIC DNA]</scope>
    <source>
        <strain evidence="3 4">DSM 25488</strain>
    </source>
</reference>
<gene>
    <name evidence="3" type="ORF">C8D91_1458</name>
</gene>
<keyword evidence="2" id="KW-0472">Membrane</keyword>
<organism evidence="3 4">
    <name type="scientific">Marinicella litoralis</name>
    <dbReference type="NCBI Taxonomy" id="644220"/>
    <lineage>
        <taxon>Bacteria</taxon>
        <taxon>Pseudomonadati</taxon>
        <taxon>Pseudomonadota</taxon>
        <taxon>Gammaproteobacteria</taxon>
        <taxon>Lysobacterales</taxon>
        <taxon>Marinicellaceae</taxon>
        <taxon>Marinicella</taxon>
    </lineage>
</organism>
<protein>
    <submittedName>
        <fullName evidence="3">Uncharacterized protein</fullName>
    </submittedName>
</protein>
<evidence type="ECO:0000313" key="3">
    <source>
        <dbReference type="EMBL" id="TDR20484.1"/>
    </source>
</evidence>